<evidence type="ECO:0000313" key="2">
    <source>
        <dbReference type="WBParaSite" id="Hba_00933"/>
    </source>
</evidence>
<dbReference type="Proteomes" id="UP000095283">
    <property type="component" value="Unplaced"/>
</dbReference>
<organism evidence="1 2">
    <name type="scientific">Heterorhabditis bacteriophora</name>
    <name type="common">Entomopathogenic nematode worm</name>
    <dbReference type="NCBI Taxonomy" id="37862"/>
    <lineage>
        <taxon>Eukaryota</taxon>
        <taxon>Metazoa</taxon>
        <taxon>Ecdysozoa</taxon>
        <taxon>Nematoda</taxon>
        <taxon>Chromadorea</taxon>
        <taxon>Rhabditida</taxon>
        <taxon>Rhabditina</taxon>
        <taxon>Rhabditomorpha</taxon>
        <taxon>Strongyloidea</taxon>
        <taxon>Heterorhabditidae</taxon>
        <taxon>Heterorhabditis</taxon>
    </lineage>
</organism>
<sequence>MQQNDLPTSLSSKWSFLFNCIEQISHLTTVAPDSDRLTWLQEFIKQHTLHIPPDVQKDFSGVSKVLLSLLASNEMHELSRRPMLSSESS</sequence>
<dbReference type="WBParaSite" id="Hba_00933">
    <property type="protein sequence ID" value="Hba_00933"/>
    <property type="gene ID" value="Hba_00933"/>
</dbReference>
<proteinExistence type="predicted"/>
<evidence type="ECO:0000313" key="1">
    <source>
        <dbReference type="Proteomes" id="UP000095283"/>
    </source>
</evidence>
<reference evidence="2" key="1">
    <citation type="submission" date="2016-11" db="UniProtKB">
        <authorList>
            <consortium name="WormBaseParasite"/>
        </authorList>
    </citation>
    <scope>IDENTIFICATION</scope>
</reference>
<name>A0A1I7W8F9_HETBA</name>
<protein>
    <submittedName>
        <fullName evidence="2">Uncharacterized protein</fullName>
    </submittedName>
</protein>
<accession>A0A1I7W8F9</accession>
<keyword evidence="1" id="KW-1185">Reference proteome</keyword>
<dbReference type="AlphaFoldDB" id="A0A1I7W8F9"/>